<keyword evidence="1" id="KW-0812">Transmembrane</keyword>
<feature type="transmembrane region" description="Helical" evidence="1">
    <location>
        <begin position="6"/>
        <end position="24"/>
    </location>
</feature>
<sequence length="55" mass="6341">MPTLSILFFILIVSIVLLVVHIQLRANVLENDLANVMKRAESHYNLEKEPHEQNS</sequence>
<dbReference type="AlphaFoldDB" id="U7D8X4"/>
<keyword evidence="1" id="KW-0472">Membrane</keyword>
<evidence type="ECO:0000313" key="2">
    <source>
        <dbReference type="EMBL" id="ERP32036.1"/>
    </source>
</evidence>
<accession>U7D8X4</accession>
<gene>
    <name evidence="2" type="ORF">CALK_1017</name>
</gene>
<keyword evidence="3" id="KW-1185">Reference proteome</keyword>
<dbReference type="Proteomes" id="UP000017148">
    <property type="component" value="Unassembled WGS sequence"/>
</dbReference>
<dbReference type="STRING" id="1313304.CALK_1017"/>
<name>U7D8X4_9BACT</name>
<dbReference type="EMBL" id="ASJR01000007">
    <property type="protein sequence ID" value="ERP32036.1"/>
    <property type="molecule type" value="Genomic_DNA"/>
</dbReference>
<reference evidence="2 3" key="1">
    <citation type="journal article" date="2013" name="Environ. Microbiol.">
        <title>Genome analysis of Chitinivibrio alkaliphilus gen. nov., sp. nov., a novel extremely haloalkaliphilic anaerobic chitinolytic bacterium from the candidate phylum Termite Group 3.</title>
        <authorList>
            <person name="Sorokin D.Y."/>
            <person name="Gumerov V.M."/>
            <person name="Rakitin A.L."/>
            <person name="Beletsky A.V."/>
            <person name="Damste J.S."/>
            <person name="Muyzer G."/>
            <person name="Mardanov A.V."/>
            <person name="Ravin N.V."/>
        </authorList>
    </citation>
    <scope>NUCLEOTIDE SEQUENCE [LARGE SCALE GENOMIC DNA]</scope>
    <source>
        <strain evidence="2 3">ACht1</strain>
    </source>
</reference>
<keyword evidence="1" id="KW-1133">Transmembrane helix</keyword>
<protein>
    <submittedName>
        <fullName evidence="2">Uncharacterized protein</fullName>
    </submittedName>
</protein>
<organism evidence="2 3">
    <name type="scientific">Chitinivibrio alkaliphilus ACht1</name>
    <dbReference type="NCBI Taxonomy" id="1313304"/>
    <lineage>
        <taxon>Bacteria</taxon>
        <taxon>Pseudomonadati</taxon>
        <taxon>Fibrobacterota</taxon>
        <taxon>Chitinivibrionia</taxon>
        <taxon>Chitinivibrionales</taxon>
        <taxon>Chitinivibrionaceae</taxon>
        <taxon>Chitinivibrio</taxon>
    </lineage>
</organism>
<proteinExistence type="predicted"/>
<comment type="caution">
    <text evidence="2">The sequence shown here is derived from an EMBL/GenBank/DDBJ whole genome shotgun (WGS) entry which is preliminary data.</text>
</comment>
<evidence type="ECO:0000313" key="3">
    <source>
        <dbReference type="Proteomes" id="UP000017148"/>
    </source>
</evidence>
<evidence type="ECO:0000256" key="1">
    <source>
        <dbReference type="SAM" id="Phobius"/>
    </source>
</evidence>